<protein>
    <submittedName>
        <fullName evidence="1">Uncharacterized protein</fullName>
    </submittedName>
</protein>
<proteinExistence type="predicted"/>
<evidence type="ECO:0000313" key="1">
    <source>
        <dbReference type="EMBL" id="KAJ0047697.1"/>
    </source>
</evidence>
<organism evidence="1 2">
    <name type="scientific">Pistacia integerrima</name>
    <dbReference type="NCBI Taxonomy" id="434235"/>
    <lineage>
        <taxon>Eukaryota</taxon>
        <taxon>Viridiplantae</taxon>
        <taxon>Streptophyta</taxon>
        <taxon>Embryophyta</taxon>
        <taxon>Tracheophyta</taxon>
        <taxon>Spermatophyta</taxon>
        <taxon>Magnoliopsida</taxon>
        <taxon>eudicotyledons</taxon>
        <taxon>Gunneridae</taxon>
        <taxon>Pentapetalae</taxon>
        <taxon>rosids</taxon>
        <taxon>malvids</taxon>
        <taxon>Sapindales</taxon>
        <taxon>Anacardiaceae</taxon>
        <taxon>Pistacia</taxon>
    </lineage>
</organism>
<reference evidence="2" key="1">
    <citation type="journal article" date="2023" name="G3 (Bethesda)">
        <title>Genome assembly and association tests identify interacting loci associated with vigor, precocity, and sex in interspecific pistachio rootstocks.</title>
        <authorList>
            <person name="Palmer W."/>
            <person name="Jacygrad E."/>
            <person name="Sagayaradj S."/>
            <person name="Cavanaugh K."/>
            <person name="Han R."/>
            <person name="Bertier L."/>
            <person name="Beede B."/>
            <person name="Kafkas S."/>
            <person name="Golino D."/>
            <person name="Preece J."/>
            <person name="Michelmore R."/>
        </authorList>
    </citation>
    <scope>NUCLEOTIDE SEQUENCE [LARGE SCALE GENOMIC DNA]</scope>
</reference>
<evidence type="ECO:0000313" key="2">
    <source>
        <dbReference type="Proteomes" id="UP001163603"/>
    </source>
</evidence>
<gene>
    <name evidence="1" type="ORF">Pint_15684</name>
</gene>
<comment type="caution">
    <text evidence="1">The sequence shown here is derived from an EMBL/GenBank/DDBJ whole genome shotgun (WGS) entry which is preliminary data.</text>
</comment>
<keyword evidence="2" id="KW-1185">Reference proteome</keyword>
<dbReference type="Proteomes" id="UP001163603">
    <property type="component" value="Chromosome 2"/>
</dbReference>
<name>A0ACC0ZC50_9ROSI</name>
<accession>A0ACC0ZC50</accession>
<sequence length="247" mass="29073">MAKRKIREEEDDESGAVLISVEQGASPRCRRSNRRVHRFANSRHQGMLNSGLFDCYLRNLWRNFPEDKISDFIYLDCLWFSLYTEESYKGEVLTWIKNKHIFSKKYVFIPIVLWSHWNLLIICNFGGSSQLEPKTSCMLLLDSLRMADDPMRLEPLIRKFALDIYEAEAMPKNKARVSQIPLLVPEVPQQRNEKDCGYFVLYYISKFVNGAPENFCITEGYPCFMKEDWFDLEDFNGFRDKLKSDSV</sequence>
<dbReference type="EMBL" id="CM047737">
    <property type="protein sequence ID" value="KAJ0047697.1"/>
    <property type="molecule type" value="Genomic_DNA"/>
</dbReference>